<dbReference type="InterPro" id="IPR050230">
    <property type="entry name" value="CALM/Myosin/TropC-like"/>
</dbReference>
<evidence type="ECO:0000259" key="3">
    <source>
        <dbReference type="PROSITE" id="PS50222"/>
    </source>
</evidence>
<dbReference type="InterPro" id="IPR018247">
    <property type="entry name" value="EF_Hand_1_Ca_BS"/>
</dbReference>
<protein>
    <submittedName>
        <fullName evidence="5">Troponin C, isoform 2-like</fullName>
    </submittedName>
</protein>
<feature type="domain" description="EF-hand" evidence="3">
    <location>
        <begin position="40"/>
        <end position="75"/>
    </location>
</feature>
<evidence type="ECO:0000313" key="4">
    <source>
        <dbReference type="Proteomes" id="UP000695022"/>
    </source>
</evidence>
<accession>A0ABM1EV91</accession>
<keyword evidence="1" id="KW-0677">Repeat</keyword>
<dbReference type="PANTHER" id="PTHR23048:SF0">
    <property type="entry name" value="CALMODULIN LIKE 3"/>
    <property type="match status" value="1"/>
</dbReference>
<gene>
    <name evidence="5" type="primary">LOC106816070</name>
</gene>
<feature type="domain" description="EF-hand" evidence="3">
    <location>
        <begin position="76"/>
        <end position="107"/>
    </location>
</feature>
<sequence length="107" mass="12264">MGLTELRPWLRRLTADGSGKMDFEDFAMVVVKFILESDEDMTEQLREAFRLYDKGNQGYIVVDDLKEILRAVDDKMSDTDLNGLIKEIDQDGSGTVDFDEFLEMMNG</sequence>
<organism evidence="4 5">
    <name type="scientific">Priapulus caudatus</name>
    <name type="common">Priapulid worm</name>
    <dbReference type="NCBI Taxonomy" id="37621"/>
    <lineage>
        <taxon>Eukaryota</taxon>
        <taxon>Metazoa</taxon>
        <taxon>Ecdysozoa</taxon>
        <taxon>Scalidophora</taxon>
        <taxon>Priapulida</taxon>
        <taxon>Priapulimorpha</taxon>
        <taxon>Priapulimorphida</taxon>
        <taxon>Priapulidae</taxon>
        <taxon>Priapulus</taxon>
    </lineage>
</organism>
<evidence type="ECO:0000256" key="1">
    <source>
        <dbReference type="ARBA" id="ARBA00022737"/>
    </source>
</evidence>
<dbReference type="SMART" id="SM00054">
    <property type="entry name" value="EFh"/>
    <property type="match status" value="3"/>
</dbReference>
<dbReference type="PROSITE" id="PS00018">
    <property type="entry name" value="EF_HAND_1"/>
    <property type="match status" value="1"/>
</dbReference>
<dbReference type="PANTHER" id="PTHR23048">
    <property type="entry name" value="MYOSIN LIGHT CHAIN 1, 3"/>
    <property type="match status" value="1"/>
</dbReference>
<keyword evidence="2" id="KW-0106">Calcium</keyword>
<dbReference type="Proteomes" id="UP000695022">
    <property type="component" value="Unplaced"/>
</dbReference>
<dbReference type="Gene3D" id="1.10.238.10">
    <property type="entry name" value="EF-hand"/>
    <property type="match status" value="1"/>
</dbReference>
<dbReference type="Pfam" id="PF13499">
    <property type="entry name" value="EF-hand_7"/>
    <property type="match status" value="1"/>
</dbReference>
<keyword evidence="4" id="KW-1185">Reference proteome</keyword>
<dbReference type="PROSITE" id="PS50222">
    <property type="entry name" value="EF_HAND_2"/>
    <property type="match status" value="2"/>
</dbReference>
<proteinExistence type="predicted"/>
<dbReference type="RefSeq" id="XP_014676112.1">
    <property type="nucleotide sequence ID" value="XM_014820626.1"/>
</dbReference>
<evidence type="ECO:0000313" key="5">
    <source>
        <dbReference type="RefSeq" id="XP_014676112.1"/>
    </source>
</evidence>
<name>A0ABM1EV91_PRICU</name>
<reference evidence="5" key="1">
    <citation type="submission" date="2025-08" db="UniProtKB">
        <authorList>
            <consortium name="RefSeq"/>
        </authorList>
    </citation>
    <scope>IDENTIFICATION</scope>
</reference>
<dbReference type="CDD" id="cd00051">
    <property type="entry name" value="EFh"/>
    <property type="match status" value="1"/>
</dbReference>
<dbReference type="InterPro" id="IPR002048">
    <property type="entry name" value="EF_hand_dom"/>
</dbReference>
<evidence type="ECO:0000256" key="2">
    <source>
        <dbReference type="ARBA" id="ARBA00022837"/>
    </source>
</evidence>
<dbReference type="GeneID" id="106816070"/>
<dbReference type="SUPFAM" id="SSF47473">
    <property type="entry name" value="EF-hand"/>
    <property type="match status" value="1"/>
</dbReference>
<dbReference type="InterPro" id="IPR011992">
    <property type="entry name" value="EF-hand-dom_pair"/>
</dbReference>